<dbReference type="Pfam" id="PF00034">
    <property type="entry name" value="Cytochrom_C"/>
    <property type="match status" value="1"/>
</dbReference>
<keyword evidence="7 21" id="KW-0997">Cell inner membrane</keyword>
<feature type="transmembrane region" description="Helical" evidence="24">
    <location>
        <begin position="33"/>
        <end position="55"/>
    </location>
</feature>
<dbReference type="InterPro" id="IPR004678">
    <property type="entry name" value="Cyt_c_oxidase_cbb3_su3"/>
</dbReference>
<keyword evidence="9 21" id="KW-0679">Respiratory chain</keyword>
<evidence type="ECO:0000256" key="3">
    <source>
        <dbReference type="ARBA" id="ARBA00006113"/>
    </source>
</evidence>
<dbReference type="AlphaFoldDB" id="A0A2W2BJH3"/>
<comment type="function">
    <text evidence="20">C-type cytochrome. Part of the cbb3-type cytochrome c oxidase complex. FixP subunit is required for transferring electrons from donor cytochrome c via its heme groups to FixO subunit. From there, electrons are shuttled to the catalytic binuclear center of FixN subunit where oxygen reduction takes place. The complex also functions as a proton pump.</text>
</comment>
<evidence type="ECO:0000256" key="1">
    <source>
        <dbReference type="ARBA" id="ARBA00004533"/>
    </source>
</evidence>
<dbReference type="GO" id="GO:0016491">
    <property type="term" value="F:oxidoreductase activity"/>
    <property type="evidence" value="ECO:0007669"/>
    <property type="project" value="UniProtKB-KW"/>
</dbReference>
<evidence type="ECO:0000256" key="16">
    <source>
        <dbReference type="ARBA" id="ARBA00023002"/>
    </source>
</evidence>
<evidence type="ECO:0000256" key="19">
    <source>
        <dbReference type="ARBA" id="ARBA00023136"/>
    </source>
</evidence>
<feature type="binding site" description="axial binding residue" evidence="22">
    <location>
        <position position="126"/>
    </location>
    <ligand>
        <name>heme c</name>
        <dbReference type="ChEBI" id="CHEBI:61717"/>
        <label>1</label>
    </ligand>
    <ligandPart>
        <name>Fe</name>
        <dbReference type="ChEBI" id="CHEBI:18248"/>
    </ligandPart>
</feature>
<name>A0A2W2BJH3_9HYPH</name>
<keyword evidence="15 24" id="KW-1133">Transmembrane helix</keyword>
<keyword evidence="17 21" id="KW-0408">Iron</keyword>
<evidence type="ECO:0000313" key="26">
    <source>
        <dbReference type="EMBL" id="PZF76037.1"/>
    </source>
</evidence>
<dbReference type="NCBIfam" id="TIGR00782">
    <property type="entry name" value="ccoP"/>
    <property type="match status" value="1"/>
</dbReference>
<comment type="similarity">
    <text evidence="3 21">Belongs to the CcoP / FixP family.</text>
</comment>
<dbReference type="GO" id="GO:0005506">
    <property type="term" value="F:iron ion binding"/>
    <property type="evidence" value="ECO:0007669"/>
    <property type="project" value="InterPro"/>
</dbReference>
<evidence type="ECO:0000256" key="9">
    <source>
        <dbReference type="ARBA" id="ARBA00022660"/>
    </source>
</evidence>
<dbReference type="PIRSF" id="PIRSF000006">
    <property type="entry name" value="Cbb3-Cox_fixP"/>
    <property type="match status" value="1"/>
</dbReference>
<dbReference type="Proteomes" id="UP000248795">
    <property type="component" value="Unassembled WGS sequence"/>
</dbReference>
<dbReference type="Gene3D" id="1.10.760.10">
    <property type="entry name" value="Cytochrome c-like domain"/>
    <property type="match status" value="2"/>
</dbReference>
<dbReference type="InterPro" id="IPR009056">
    <property type="entry name" value="Cyt_c-like_dom"/>
</dbReference>
<gene>
    <name evidence="26" type="primary">ccoP</name>
    <name evidence="26" type="ORF">DK847_15450</name>
</gene>
<dbReference type="UniPathway" id="UPA00705"/>
<dbReference type="PANTHER" id="PTHR33751">
    <property type="entry name" value="CBB3-TYPE CYTOCHROME C OXIDASE SUBUNIT FIXP"/>
    <property type="match status" value="1"/>
</dbReference>
<keyword evidence="6 21" id="KW-1003">Cell membrane</keyword>
<dbReference type="RefSeq" id="WP_111199422.1">
    <property type="nucleotide sequence ID" value="NZ_QKVK01000007.1"/>
</dbReference>
<dbReference type="InterPro" id="IPR038414">
    <property type="entry name" value="CcoP_N_sf"/>
</dbReference>
<evidence type="ECO:0000256" key="7">
    <source>
        <dbReference type="ARBA" id="ARBA00022519"/>
    </source>
</evidence>
<keyword evidence="19 21" id="KW-0472">Membrane</keyword>
<dbReference type="InterPro" id="IPR036909">
    <property type="entry name" value="Cyt_c-like_dom_sf"/>
</dbReference>
<evidence type="ECO:0000313" key="27">
    <source>
        <dbReference type="Proteomes" id="UP000248795"/>
    </source>
</evidence>
<dbReference type="Pfam" id="PF13442">
    <property type="entry name" value="Cytochrome_CBB3"/>
    <property type="match status" value="1"/>
</dbReference>
<dbReference type="InterPro" id="IPR050597">
    <property type="entry name" value="Cytochrome_c_Oxidase_Subunit"/>
</dbReference>
<keyword evidence="10 24" id="KW-0812">Transmembrane</keyword>
<feature type="domain" description="Cytochrome c" evidence="25">
    <location>
        <begin position="206"/>
        <end position="287"/>
    </location>
</feature>
<evidence type="ECO:0000256" key="4">
    <source>
        <dbReference type="ARBA" id="ARBA00011203"/>
    </source>
</evidence>
<dbReference type="GO" id="GO:0009055">
    <property type="term" value="F:electron transfer activity"/>
    <property type="evidence" value="ECO:0007669"/>
    <property type="project" value="InterPro"/>
</dbReference>
<keyword evidence="16 21" id="KW-0560">Oxidoreductase</keyword>
<keyword evidence="5 21" id="KW-0813">Transport</keyword>
<dbReference type="PANTHER" id="PTHR33751:SF1">
    <property type="entry name" value="CBB3-TYPE CYTOCHROME C OXIDASE SUBUNIT FIXP"/>
    <property type="match status" value="1"/>
</dbReference>
<evidence type="ECO:0000259" key="25">
    <source>
        <dbReference type="PROSITE" id="PS51007"/>
    </source>
</evidence>
<feature type="binding site" description="covalent" evidence="23">
    <location>
        <position position="222"/>
    </location>
    <ligand>
        <name>heme c</name>
        <dbReference type="ChEBI" id="CHEBI:61717"/>
        <label>2</label>
    </ligand>
</feature>
<dbReference type="GO" id="GO:0020037">
    <property type="term" value="F:heme binding"/>
    <property type="evidence" value="ECO:0007669"/>
    <property type="project" value="InterPro"/>
</dbReference>
<feature type="binding site" description="covalent" evidence="23">
    <location>
        <position position="125"/>
    </location>
    <ligand>
        <name>heme c</name>
        <dbReference type="ChEBI" id="CHEBI:61717"/>
        <label>1</label>
    </ligand>
</feature>
<evidence type="ECO:0000256" key="22">
    <source>
        <dbReference type="PIRSR" id="PIRSR000006-1"/>
    </source>
</evidence>
<dbReference type="Gene3D" id="6.10.280.130">
    <property type="match status" value="1"/>
</dbReference>
<evidence type="ECO:0000256" key="2">
    <source>
        <dbReference type="ARBA" id="ARBA00004673"/>
    </source>
</evidence>
<evidence type="ECO:0000256" key="17">
    <source>
        <dbReference type="ARBA" id="ARBA00023004"/>
    </source>
</evidence>
<organism evidence="26 27">
    <name type="scientific">Aestuariivirga litoralis</name>
    <dbReference type="NCBI Taxonomy" id="2650924"/>
    <lineage>
        <taxon>Bacteria</taxon>
        <taxon>Pseudomonadati</taxon>
        <taxon>Pseudomonadota</taxon>
        <taxon>Alphaproteobacteria</taxon>
        <taxon>Hyphomicrobiales</taxon>
        <taxon>Aestuariivirgaceae</taxon>
        <taxon>Aestuariivirga</taxon>
    </lineage>
</organism>
<evidence type="ECO:0000256" key="21">
    <source>
        <dbReference type="PIRNR" id="PIRNR000006"/>
    </source>
</evidence>
<dbReference type="PRINTS" id="PR00605">
    <property type="entry name" value="CYTCHROMECIC"/>
</dbReference>
<comment type="cofactor">
    <cofactor evidence="21 23">
        <name>heme c</name>
        <dbReference type="ChEBI" id="CHEBI:61717"/>
    </cofactor>
    <text evidence="21 23">Binds 2 heme C groups per subunit.</text>
</comment>
<keyword evidence="14 21" id="KW-0249">Electron transport</keyword>
<evidence type="ECO:0000256" key="23">
    <source>
        <dbReference type="PIRSR" id="PIRSR000006-2"/>
    </source>
</evidence>
<comment type="subunit">
    <text evidence="4">Component of the cbb3-type cytochrome c oxidase at least composed of FixN, FixO, FixQ and FixP.</text>
</comment>
<comment type="caution">
    <text evidence="26">The sequence shown here is derived from an EMBL/GenBank/DDBJ whole genome shotgun (WGS) entry which is preliminary data.</text>
</comment>
<feature type="binding site" description="axial binding residue" evidence="22">
    <location>
        <position position="264"/>
    </location>
    <ligand>
        <name>heme c</name>
        <dbReference type="ChEBI" id="CHEBI:61717"/>
        <label>1</label>
    </ligand>
    <ligandPart>
        <name>Fe</name>
        <dbReference type="ChEBI" id="CHEBI:18248"/>
    </ligandPart>
</feature>
<evidence type="ECO:0000256" key="20">
    <source>
        <dbReference type="ARBA" id="ARBA00025525"/>
    </source>
</evidence>
<dbReference type="SUPFAM" id="SSF46626">
    <property type="entry name" value="Cytochrome c"/>
    <property type="match status" value="2"/>
</dbReference>
<keyword evidence="27" id="KW-1185">Reference proteome</keyword>
<dbReference type="InterPro" id="IPR008168">
    <property type="entry name" value="Cyt_C_IC"/>
</dbReference>
<dbReference type="Pfam" id="PF14715">
    <property type="entry name" value="FixP_N"/>
    <property type="match status" value="1"/>
</dbReference>
<accession>A0A2W2BJH3</accession>
<keyword evidence="11 21" id="KW-0479">Metal-binding</keyword>
<feature type="binding site" description="covalent" evidence="23">
    <location>
        <position position="122"/>
    </location>
    <ligand>
        <name>heme c</name>
        <dbReference type="ChEBI" id="CHEBI:61717"/>
        <label>1</label>
    </ligand>
</feature>
<comment type="subcellular location">
    <subcellularLocation>
        <location evidence="1 21">Cell inner membrane</location>
    </subcellularLocation>
</comment>
<evidence type="ECO:0000256" key="6">
    <source>
        <dbReference type="ARBA" id="ARBA00022475"/>
    </source>
</evidence>
<keyword evidence="8 21" id="KW-0349">Heme</keyword>
<keyword evidence="18 21" id="KW-0406">Ion transport</keyword>
<dbReference type="EMBL" id="QKVK01000007">
    <property type="protein sequence ID" value="PZF76037.1"/>
    <property type="molecule type" value="Genomic_DNA"/>
</dbReference>
<feature type="binding site" description="axial binding residue" evidence="22">
    <location>
        <position position="174"/>
    </location>
    <ligand>
        <name>heme c</name>
        <dbReference type="ChEBI" id="CHEBI:61717"/>
        <label>2</label>
    </ligand>
    <ligandPart>
        <name>Fe</name>
        <dbReference type="ChEBI" id="CHEBI:18248"/>
    </ligandPart>
</feature>
<feature type="domain" description="Cytochrome c" evidence="25">
    <location>
        <begin position="109"/>
        <end position="199"/>
    </location>
</feature>
<protein>
    <recommendedName>
        <fullName evidence="21">Cbb3-type cytochrome c oxidase subunit</fullName>
    </recommendedName>
</protein>
<dbReference type="GO" id="GO:1902600">
    <property type="term" value="P:proton transmembrane transport"/>
    <property type="evidence" value="ECO:0007669"/>
    <property type="project" value="UniProtKB-KW"/>
</dbReference>
<keyword evidence="12" id="KW-0677">Repeat</keyword>
<evidence type="ECO:0000256" key="12">
    <source>
        <dbReference type="ARBA" id="ARBA00022737"/>
    </source>
</evidence>
<evidence type="ECO:0000256" key="24">
    <source>
        <dbReference type="SAM" id="Phobius"/>
    </source>
</evidence>
<dbReference type="GO" id="GO:0006119">
    <property type="term" value="P:oxidative phosphorylation"/>
    <property type="evidence" value="ECO:0007669"/>
    <property type="project" value="UniProtKB-UniPathway"/>
</dbReference>
<evidence type="ECO:0000256" key="11">
    <source>
        <dbReference type="ARBA" id="ARBA00022723"/>
    </source>
</evidence>
<comment type="pathway">
    <text evidence="2 21">Energy metabolism; oxidative phosphorylation.</text>
</comment>
<evidence type="ECO:0000256" key="18">
    <source>
        <dbReference type="ARBA" id="ARBA00023065"/>
    </source>
</evidence>
<evidence type="ECO:0000256" key="15">
    <source>
        <dbReference type="ARBA" id="ARBA00022989"/>
    </source>
</evidence>
<evidence type="ECO:0000256" key="5">
    <source>
        <dbReference type="ARBA" id="ARBA00022448"/>
    </source>
</evidence>
<dbReference type="PROSITE" id="PS51007">
    <property type="entry name" value="CYTC"/>
    <property type="match status" value="2"/>
</dbReference>
<evidence type="ECO:0000256" key="14">
    <source>
        <dbReference type="ARBA" id="ARBA00022982"/>
    </source>
</evidence>
<evidence type="ECO:0000256" key="10">
    <source>
        <dbReference type="ARBA" id="ARBA00022692"/>
    </source>
</evidence>
<sequence length="295" mass="31695">MAHHIEKDEVSGTQTTGHTWDGIKELNTPLPKWWLYTFYGCVIWAIGYTVLYPAWPLPGGATPGILGWSSRGQLAQQMEVAAAAQKDTVDKIAAMSVDDILKDPKLLAYAQAGGAAAFKVNCVQCHGAGAAGGAGYPNLNDDDWLWGGTPDAIYTTLKHGIRYTDDPETRDSQMPNFGIDGILTPEQIDQVANYVVSLSGEQADAGKAEAGKQIFAENCASCHGDDGKGNRDFGAPNLTDKLWLYGGSIEQVKAQINKPRMGVMPAWTKRLDDAEIKELAIYVHSLGGGEAPVTQ</sequence>
<dbReference type="GO" id="GO:0005886">
    <property type="term" value="C:plasma membrane"/>
    <property type="evidence" value="ECO:0007669"/>
    <property type="project" value="UniProtKB-SubCell"/>
</dbReference>
<keyword evidence="13 21" id="KW-0375">Hydrogen ion transport</keyword>
<evidence type="ECO:0000256" key="13">
    <source>
        <dbReference type="ARBA" id="ARBA00022781"/>
    </source>
</evidence>
<dbReference type="InterPro" id="IPR032858">
    <property type="entry name" value="CcoP_N"/>
</dbReference>
<feature type="binding site" description="covalent" evidence="23">
    <location>
        <position position="219"/>
    </location>
    <ligand>
        <name>heme c</name>
        <dbReference type="ChEBI" id="CHEBI:61717"/>
        <label>2</label>
    </ligand>
</feature>
<proteinExistence type="inferred from homology"/>
<evidence type="ECO:0000256" key="8">
    <source>
        <dbReference type="ARBA" id="ARBA00022617"/>
    </source>
</evidence>
<reference evidence="27" key="1">
    <citation type="submission" date="2018-06" db="EMBL/GenBank/DDBJ databases">
        <title>Aestuariibacter litoralis strain KCTC 52945T.</title>
        <authorList>
            <person name="Li X."/>
            <person name="Salam N."/>
            <person name="Li J.-L."/>
            <person name="Chen Y.-M."/>
            <person name="Yang Z.-W."/>
            <person name="Zhang L.-Y."/>
            <person name="Han M.-X."/>
            <person name="Xiao M."/>
            <person name="Li W.-J."/>
        </authorList>
    </citation>
    <scope>NUCLEOTIDE SEQUENCE [LARGE SCALE GENOMIC DNA]</scope>
    <source>
        <strain evidence="27">KCTC 52945</strain>
    </source>
</reference>
<feature type="binding site" description="axial binding residue" evidence="22">
    <location>
        <position position="223"/>
    </location>
    <ligand>
        <name>heme c</name>
        <dbReference type="ChEBI" id="CHEBI:61717"/>
        <label>2</label>
    </ligand>
    <ligandPart>
        <name>Fe</name>
        <dbReference type="ChEBI" id="CHEBI:18248"/>
    </ligandPart>
</feature>